<accession>A0A917TJD0</accession>
<dbReference type="PANTHER" id="PTHR35596:SF1">
    <property type="entry name" value="MICROBIAL-TYPE PARG CATALYTIC DOMAIN-CONTAINING PROTEIN"/>
    <property type="match status" value="1"/>
</dbReference>
<reference evidence="2" key="1">
    <citation type="journal article" date="2014" name="Int. J. Syst. Evol. Microbiol.">
        <title>Complete genome sequence of Corynebacterium casei LMG S-19264T (=DSM 44701T), isolated from a smear-ripened cheese.</title>
        <authorList>
            <consortium name="US DOE Joint Genome Institute (JGI-PGF)"/>
            <person name="Walter F."/>
            <person name="Albersmeier A."/>
            <person name="Kalinowski J."/>
            <person name="Ruckert C."/>
        </authorList>
    </citation>
    <scope>NUCLEOTIDE SEQUENCE</scope>
    <source>
        <strain evidence="2">JCM 19831</strain>
    </source>
</reference>
<dbReference type="InterPro" id="IPR012664">
    <property type="entry name" value="CHP02452"/>
</dbReference>
<dbReference type="NCBIfam" id="TIGR02452">
    <property type="entry name" value="TIGR02452 family protein"/>
    <property type="match status" value="1"/>
</dbReference>
<dbReference type="AlphaFoldDB" id="A0A917TJD0"/>
<feature type="domain" description="Microbial-type PARG catalytic" evidence="1">
    <location>
        <begin position="5"/>
        <end position="145"/>
    </location>
</feature>
<dbReference type="PIRSF" id="PIRSF014899">
    <property type="entry name" value="UCP014899"/>
    <property type="match status" value="1"/>
</dbReference>
<dbReference type="Proteomes" id="UP000642070">
    <property type="component" value="Unassembled WGS sequence"/>
</dbReference>
<name>A0A917TJD0_9ACTN</name>
<dbReference type="Pfam" id="PF10021">
    <property type="entry name" value="PARG_cat_microb"/>
    <property type="match status" value="1"/>
</dbReference>
<evidence type="ECO:0000313" key="2">
    <source>
        <dbReference type="EMBL" id="GGM24793.1"/>
    </source>
</evidence>
<dbReference type="PANTHER" id="PTHR35596">
    <property type="entry name" value="DUF2263 DOMAIN-CONTAINING PROTEIN"/>
    <property type="match status" value="1"/>
</dbReference>
<sequence>MRAIASDTLTIVERGWYDGPSGRVDLADDVARAVAGTRLHLPDDPLAPDPPADGATVTVEVTQESTLWAISRLGGPLAVLVFASARNPGGGFRNGAQAQEESLARASALYSAQLAAPGFYEHHRDDPDLTYSDRVIHSPGVPVFRGDRGALWERPVPVSFLTAAAPNRGAVERNQPDRLAAVPDALFRRAGRVLDVARAHGHRRLVLGAWGCGVFRNDPATVARAFAEQLKIPRGFTHVTFAVLDAPTFAVFDREVPR</sequence>
<evidence type="ECO:0000313" key="3">
    <source>
        <dbReference type="Proteomes" id="UP000642070"/>
    </source>
</evidence>
<dbReference type="InterPro" id="IPR043472">
    <property type="entry name" value="Macro_dom-like"/>
</dbReference>
<gene>
    <name evidence="2" type="ORF">GCM10007977_027380</name>
</gene>
<keyword evidence="3" id="KW-1185">Reference proteome</keyword>
<evidence type="ECO:0000259" key="1">
    <source>
        <dbReference type="Pfam" id="PF10021"/>
    </source>
</evidence>
<dbReference type="SUPFAM" id="SSF52949">
    <property type="entry name" value="Macro domain-like"/>
    <property type="match status" value="1"/>
</dbReference>
<dbReference type="InterPro" id="IPR019261">
    <property type="entry name" value="PARG_cat_microbial"/>
</dbReference>
<comment type="caution">
    <text evidence="2">The sequence shown here is derived from an EMBL/GenBank/DDBJ whole genome shotgun (WGS) entry which is preliminary data.</text>
</comment>
<reference evidence="2" key="2">
    <citation type="submission" date="2020-09" db="EMBL/GenBank/DDBJ databases">
        <authorList>
            <person name="Sun Q."/>
            <person name="Ohkuma M."/>
        </authorList>
    </citation>
    <scope>NUCLEOTIDE SEQUENCE</scope>
    <source>
        <strain evidence="2">JCM 19831</strain>
    </source>
</reference>
<protein>
    <submittedName>
        <fullName evidence="2">TIGR02452 family protein</fullName>
    </submittedName>
</protein>
<organism evidence="2 3">
    <name type="scientific">Dactylosporangium sucinum</name>
    <dbReference type="NCBI Taxonomy" id="1424081"/>
    <lineage>
        <taxon>Bacteria</taxon>
        <taxon>Bacillati</taxon>
        <taxon>Actinomycetota</taxon>
        <taxon>Actinomycetes</taxon>
        <taxon>Micromonosporales</taxon>
        <taxon>Micromonosporaceae</taxon>
        <taxon>Dactylosporangium</taxon>
    </lineage>
</organism>
<dbReference type="Gene3D" id="3.40.220.10">
    <property type="entry name" value="Leucine Aminopeptidase, subunit E, domain 1"/>
    <property type="match status" value="1"/>
</dbReference>
<dbReference type="EMBL" id="BMPI01000011">
    <property type="protein sequence ID" value="GGM24793.1"/>
    <property type="molecule type" value="Genomic_DNA"/>
</dbReference>
<proteinExistence type="predicted"/>